<dbReference type="PANTHER" id="PTHR46300">
    <property type="entry name" value="P450, PUTATIVE (EUROFUNG)-RELATED-RELATED"/>
    <property type="match status" value="1"/>
</dbReference>
<dbReference type="AlphaFoldDB" id="A0AAD7FAA4"/>
<evidence type="ECO:0000256" key="6">
    <source>
        <dbReference type="ARBA" id="ARBA00023002"/>
    </source>
</evidence>
<evidence type="ECO:0000256" key="9">
    <source>
        <dbReference type="PIRSR" id="PIRSR602401-1"/>
    </source>
</evidence>
<dbReference type="InterPro" id="IPR050364">
    <property type="entry name" value="Cytochrome_P450_fung"/>
</dbReference>
<dbReference type="GO" id="GO:0004497">
    <property type="term" value="F:monooxygenase activity"/>
    <property type="evidence" value="ECO:0007669"/>
    <property type="project" value="UniProtKB-KW"/>
</dbReference>
<dbReference type="GO" id="GO:0005506">
    <property type="term" value="F:iron ion binding"/>
    <property type="evidence" value="ECO:0007669"/>
    <property type="project" value="InterPro"/>
</dbReference>
<gene>
    <name evidence="10" type="ORF">FB45DRAFT_947135</name>
</gene>
<dbReference type="PRINTS" id="PR00463">
    <property type="entry name" value="EP450I"/>
</dbReference>
<proteinExistence type="inferred from homology"/>
<evidence type="ECO:0000313" key="10">
    <source>
        <dbReference type="EMBL" id="KAJ7607870.1"/>
    </source>
</evidence>
<name>A0AAD7FAA4_9AGAR</name>
<reference evidence="10" key="1">
    <citation type="submission" date="2023-03" db="EMBL/GenBank/DDBJ databases">
        <title>Massive genome expansion in bonnet fungi (Mycena s.s.) driven by repeated elements and novel gene families across ecological guilds.</title>
        <authorList>
            <consortium name="Lawrence Berkeley National Laboratory"/>
            <person name="Harder C.B."/>
            <person name="Miyauchi S."/>
            <person name="Viragh M."/>
            <person name="Kuo A."/>
            <person name="Thoen E."/>
            <person name="Andreopoulos B."/>
            <person name="Lu D."/>
            <person name="Skrede I."/>
            <person name="Drula E."/>
            <person name="Henrissat B."/>
            <person name="Morin E."/>
            <person name="Kohler A."/>
            <person name="Barry K."/>
            <person name="LaButti K."/>
            <person name="Morin E."/>
            <person name="Salamov A."/>
            <person name="Lipzen A."/>
            <person name="Mereny Z."/>
            <person name="Hegedus B."/>
            <person name="Baldrian P."/>
            <person name="Stursova M."/>
            <person name="Weitz H."/>
            <person name="Taylor A."/>
            <person name="Grigoriev I.V."/>
            <person name="Nagy L.G."/>
            <person name="Martin F."/>
            <person name="Kauserud H."/>
        </authorList>
    </citation>
    <scope>NUCLEOTIDE SEQUENCE</scope>
    <source>
        <strain evidence="10">9284</strain>
    </source>
</reference>
<keyword evidence="11" id="KW-1185">Reference proteome</keyword>
<dbReference type="PANTHER" id="PTHR46300:SF7">
    <property type="entry name" value="P450, PUTATIVE (EUROFUNG)-RELATED"/>
    <property type="match status" value="1"/>
</dbReference>
<dbReference type="EMBL" id="JARKIF010000047">
    <property type="protein sequence ID" value="KAJ7607870.1"/>
    <property type="molecule type" value="Genomic_DNA"/>
</dbReference>
<comment type="caution">
    <text evidence="10">The sequence shown here is derived from an EMBL/GenBank/DDBJ whole genome shotgun (WGS) entry which is preliminary data.</text>
</comment>
<evidence type="ECO:0000313" key="11">
    <source>
        <dbReference type="Proteomes" id="UP001221142"/>
    </source>
</evidence>
<feature type="binding site" description="axial binding residue" evidence="9">
    <location>
        <position position="435"/>
    </location>
    <ligand>
        <name>heme</name>
        <dbReference type="ChEBI" id="CHEBI:30413"/>
    </ligand>
    <ligandPart>
        <name>Fe</name>
        <dbReference type="ChEBI" id="CHEBI:18248"/>
    </ligandPart>
</feature>
<sequence length="511" mass="57094">MLLDPLNSILLATALFAVFLLRRRSKLPLPPGPPKLPLLGNLFNHPSVSVWKVYMEWSKLYDSDIIHVDIAGTSVVILSSMEAAVNLLDKRSAIYSDRARLPMVSELMGWDFSFVIMKYGDLWRTRRRLFHGVFHAEASKKFRPKQLSTTHQLLRRLLHDPAGIMTHLRHMTGGVILGAAYGIDVVVKDDPYVRLVEDAIASATEALVPGKFLVDSLPLLKYIPSWFPGAGFQRVAREGKILSQNMSEKPFAEAKRKIASGDAPYSFTAATLQNLDEFPDKEQAIKDTAAVMYGAGTDTIVSALSTFILAMLYNPEAQRKAQAEINSVIKQGHLPDFDDEPYLPYVSALVREVLRWQPVLPLGVAHFIDVEDEYKGYRIPKGSTVIANTWAIFHDEDRYPDPYAFKPERFLLNGKLNPAIQGPEAATFGFGRRICHGRHMAAASVWITITSILATFDITKAVGKDGELVEPSYEYLDRIIAMPEPFECSIKPRSKDTEALIQSTADQDGTF</sequence>
<keyword evidence="5 9" id="KW-0479">Metal-binding</keyword>
<evidence type="ECO:0000256" key="8">
    <source>
        <dbReference type="ARBA" id="ARBA00023033"/>
    </source>
</evidence>
<keyword evidence="6" id="KW-0560">Oxidoreductase</keyword>
<evidence type="ECO:0000256" key="7">
    <source>
        <dbReference type="ARBA" id="ARBA00023004"/>
    </source>
</evidence>
<keyword evidence="7 9" id="KW-0408">Iron</keyword>
<keyword evidence="4 9" id="KW-0349">Heme</keyword>
<dbReference type="InterPro" id="IPR036396">
    <property type="entry name" value="Cyt_P450_sf"/>
</dbReference>
<dbReference type="Proteomes" id="UP001221142">
    <property type="component" value="Unassembled WGS sequence"/>
</dbReference>
<dbReference type="CDD" id="cd11065">
    <property type="entry name" value="CYP64-like"/>
    <property type="match status" value="1"/>
</dbReference>
<evidence type="ECO:0000256" key="1">
    <source>
        <dbReference type="ARBA" id="ARBA00001971"/>
    </source>
</evidence>
<comment type="cofactor">
    <cofactor evidence="1 9">
        <name>heme</name>
        <dbReference type="ChEBI" id="CHEBI:30413"/>
    </cofactor>
</comment>
<keyword evidence="8" id="KW-0503">Monooxygenase</keyword>
<dbReference type="GO" id="GO:0020037">
    <property type="term" value="F:heme binding"/>
    <property type="evidence" value="ECO:0007669"/>
    <property type="project" value="InterPro"/>
</dbReference>
<dbReference type="InterPro" id="IPR001128">
    <property type="entry name" value="Cyt_P450"/>
</dbReference>
<dbReference type="SUPFAM" id="SSF48264">
    <property type="entry name" value="Cytochrome P450"/>
    <property type="match status" value="1"/>
</dbReference>
<dbReference type="Gene3D" id="1.10.630.10">
    <property type="entry name" value="Cytochrome P450"/>
    <property type="match status" value="1"/>
</dbReference>
<comment type="similarity">
    <text evidence="3">Belongs to the cytochrome P450 family.</text>
</comment>
<dbReference type="InterPro" id="IPR002401">
    <property type="entry name" value="Cyt_P450_E_grp-I"/>
</dbReference>
<comment type="pathway">
    <text evidence="2">Secondary metabolite biosynthesis.</text>
</comment>
<dbReference type="PRINTS" id="PR00385">
    <property type="entry name" value="P450"/>
</dbReference>
<evidence type="ECO:0000256" key="3">
    <source>
        <dbReference type="ARBA" id="ARBA00010617"/>
    </source>
</evidence>
<evidence type="ECO:0000256" key="2">
    <source>
        <dbReference type="ARBA" id="ARBA00005179"/>
    </source>
</evidence>
<dbReference type="GO" id="GO:0016705">
    <property type="term" value="F:oxidoreductase activity, acting on paired donors, with incorporation or reduction of molecular oxygen"/>
    <property type="evidence" value="ECO:0007669"/>
    <property type="project" value="InterPro"/>
</dbReference>
<organism evidence="10 11">
    <name type="scientific">Roridomyces roridus</name>
    <dbReference type="NCBI Taxonomy" id="1738132"/>
    <lineage>
        <taxon>Eukaryota</taxon>
        <taxon>Fungi</taxon>
        <taxon>Dikarya</taxon>
        <taxon>Basidiomycota</taxon>
        <taxon>Agaricomycotina</taxon>
        <taxon>Agaricomycetes</taxon>
        <taxon>Agaricomycetidae</taxon>
        <taxon>Agaricales</taxon>
        <taxon>Marasmiineae</taxon>
        <taxon>Mycenaceae</taxon>
        <taxon>Roridomyces</taxon>
    </lineage>
</organism>
<dbReference type="Pfam" id="PF00067">
    <property type="entry name" value="p450"/>
    <property type="match status" value="1"/>
</dbReference>
<evidence type="ECO:0000256" key="4">
    <source>
        <dbReference type="ARBA" id="ARBA00022617"/>
    </source>
</evidence>
<evidence type="ECO:0000256" key="5">
    <source>
        <dbReference type="ARBA" id="ARBA00022723"/>
    </source>
</evidence>
<protein>
    <submittedName>
        <fullName evidence="10">Cytochrome P450</fullName>
    </submittedName>
</protein>
<accession>A0AAD7FAA4</accession>